<dbReference type="PRINTS" id="PR00700">
    <property type="entry name" value="PRTYPHPHTASE"/>
</dbReference>
<dbReference type="CDD" id="cd00047">
    <property type="entry name" value="PTPc"/>
    <property type="match status" value="1"/>
</dbReference>
<dbReference type="GO" id="GO:0005737">
    <property type="term" value="C:cytoplasm"/>
    <property type="evidence" value="ECO:0007669"/>
    <property type="project" value="UniProtKB-SubCell"/>
</dbReference>
<evidence type="ECO:0000256" key="2">
    <source>
        <dbReference type="ARBA" id="ARBA00022490"/>
    </source>
</evidence>
<dbReference type="PANTHER" id="PTHR46163">
    <property type="entry name" value="TYROSINE-PROTEIN PHOSPHATASE-RELATED"/>
    <property type="match status" value="1"/>
</dbReference>
<dbReference type="SMART" id="SM00194">
    <property type="entry name" value="PTPc"/>
    <property type="match status" value="1"/>
</dbReference>
<feature type="region of interest" description="Disordered" evidence="3">
    <location>
        <begin position="474"/>
        <end position="495"/>
    </location>
</feature>
<dbReference type="Gene3D" id="2.30.29.30">
    <property type="entry name" value="Pleckstrin-homology domain (PH domain)/Phosphotyrosine-binding domain (PTB)"/>
    <property type="match status" value="2"/>
</dbReference>
<dbReference type="PROSITE" id="PS50003">
    <property type="entry name" value="PH_DOMAIN"/>
    <property type="match status" value="1"/>
</dbReference>
<dbReference type="GO" id="GO:0004725">
    <property type="term" value="F:protein tyrosine phosphatase activity"/>
    <property type="evidence" value="ECO:0007669"/>
    <property type="project" value="InterPro"/>
</dbReference>
<feature type="region of interest" description="Disordered" evidence="3">
    <location>
        <begin position="511"/>
        <end position="537"/>
    </location>
</feature>
<feature type="compositionally biased region" description="Basic and acidic residues" evidence="3">
    <location>
        <begin position="937"/>
        <end position="948"/>
    </location>
</feature>
<dbReference type="PROSITE" id="PS50056">
    <property type="entry name" value="TYR_PHOSPHATASE_2"/>
    <property type="match status" value="1"/>
</dbReference>
<evidence type="ECO:0000259" key="5">
    <source>
        <dbReference type="PROSITE" id="PS50055"/>
    </source>
</evidence>
<dbReference type="SMART" id="SM00404">
    <property type="entry name" value="PTPc_motif"/>
    <property type="match status" value="1"/>
</dbReference>
<dbReference type="Gene3D" id="3.90.190.10">
    <property type="entry name" value="Protein tyrosine phosphatase superfamily"/>
    <property type="match status" value="1"/>
</dbReference>
<dbReference type="PROSITE" id="PS50055">
    <property type="entry name" value="TYR_PHOSPHATASE_PTP"/>
    <property type="match status" value="1"/>
</dbReference>
<feature type="region of interest" description="Disordered" evidence="3">
    <location>
        <begin position="606"/>
        <end position="658"/>
    </location>
</feature>
<accession>A0A915PG80</accession>
<dbReference type="Proteomes" id="UP000887581">
    <property type="component" value="Unplaced"/>
</dbReference>
<organism evidence="7 8">
    <name type="scientific">Setaria digitata</name>
    <dbReference type="NCBI Taxonomy" id="48799"/>
    <lineage>
        <taxon>Eukaryota</taxon>
        <taxon>Metazoa</taxon>
        <taxon>Ecdysozoa</taxon>
        <taxon>Nematoda</taxon>
        <taxon>Chromadorea</taxon>
        <taxon>Rhabditida</taxon>
        <taxon>Spirurina</taxon>
        <taxon>Spiruromorpha</taxon>
        <taxon>Filarioidea</taxon>
        <taxon>Setariidae</taxon>
        <taxon>Setaria</taxon>
    </lineage>
</organism>
<feature type="domain" description="Tyrosine specific protein phosphatases" evidence="6">
    <location>
        <begin position="1250"/>
        <end position="1318"/>
    </location>
</feature>
<dbReference type="InterPro" id="IPR000387">
    <property type="entry name" value="Tyr_Pase_dom"/>
</dbReference>
<dbReference type="InterPro" id="IPR029021">
    <property type="entry name" value="Prot-tyrosine_phosphatase-like"/>
</dbReference>
<keyword evidence="7" id="KW-1185">Reference proteome</keyword>
<evidence type="ECO:0000256" key="1">
    <source>
        <dbReference type="ARBA" id="ARBA00004496"/>
    </source>
</evidence>
<proteinExistence type="predicted"/>
<dbReference type="PROSITE" id="PS00383">
    <property type="entry name" value="TYR_PHOSPHATASE_1"/>
    <property type="match status" value="1"/>
</dbReference>
<dbReference type="Pfam" id="PF00102">
    <property type="entry name" value="Y_phosphatase"/>
    <property type="match status" value="1"/>
</dbReference>
<dbReference type="SMART" id="SM00233">
    <property type="entry name" value="PH"/>
    <property type="match status" value="1"/>
</dbReference>
<name>A0A915PG80_9BILA</name>
<dbReference type="SMART" id="SM01244">
    <property type="entry name" value="IRS"/>
    <property type="match status" value="1"/>
</dbReference>
<feature type="region of interest" description="Disordered" evidence="3">
    <location>
        <begin position="979"/>
        <end position="1035"/>
    </location>
</feature>
<feature type="compositionally biased region" description="Basic and acidic residues" evidence="3">
    <location>
        <begin position="919"/>
        <end position="929"/>
    </location>
</feature>
<feature type="domain" description="Tyrosine-protein phosphatase" evidence="5">
    <location>
        <begin position="1069"/>
        <end position="1319"/>
    </location>
</feature>
<reference evidence="8" key="1">
    <citation type="submission" date="2022-11" db="UniProtKB">
        <authorList>
            <consortium name="WormBaseParasite"/>
        </authorList>
    </citation>
    <scope>IDENTIFICATION</scope>
</reference>
<dbReference type="InterPro" id="IPR052782">
    <property type="entry name" value="Oocyte-zygote_transition_reg"/>
</dbReference>
<dbReference type="SUPFAM" id="SSF52799">
    <property type="entry name" value="(Phosphotyrosine protein) phosphatases II"/>
    <property type="match status" value="1"/>
</dbReference>
<dbReference type="InterPro" id="IPR001849">
    <property type="entry name" value="PH_domain"/>
</dbReference>
<sequence length="1319" mass="146588">MDKKRASSSVEEEAGVLKSGYVTAAFSPVNDFQKTKKVYYAVLGHRALELHESEKKSQRKNRHPRHLIDLSTCFNINRHFDGRLKYCVAIMTPDETLVLRAETDVLSDEWYDMLMSAVIPARALHLGRPVLANEFFECAWDVTMVEHPKFRKPVKSSDKLVNLCTKDPSLLGPHRLCFYHHTIILCRRGIEPASSDALSQSGIPPFKGSDFVEFPRQYMASFGCQERYFFMVMGRSSPSGSGELWAQCDCEEVAADVHSKLNKIIEEECEKKKKMPNGPLLHLTSTYQAYRDRLHTHSGIRRTGTAASRKLTPDELSLKERRAQLRGYKWAADSIQERTQEGSLSPNVPSFLWFDSTTAREKCLKTPRSGPNSLARRIDRTRSFEAKMSLTSSCAASRVESEKNSNRSSPAELPLESLQWLSLSQHHSLVSSSAAEETEDRQKFYSGGTLRTDAEEVVNVVKTGVERQFKATVERTHPSVSKQQGISHSESRKGISTAAGHLECDERADGMSCSVAGSTSTNDDFLQTTPGEISKDASGDNLEYAPMEMNSWSSGSASHLGLSIGEPQFNFEEVRSYVSDSSDSCYSSMAANGAPRAYSFGASHIVHQQPRRSGRKLMQPEHGSPVPDSLRCSATLPQSEDVHHSNKPSPSTCASQEDARKRAFSLGSSKSWFQKPFRKLSRDFMSRAHRLSNTSQTSSTSSTGLSLVHSPNSCFLPATPQAYIATDPYPVSRVRSGSIGSGLSTPYSKRCVNNDPTGDHVPVDFGGGVLSLGKSGSGSLHSADSPSRSRTSSFGCGQRCYGLRDANDLVLHVTDAESEYVSALPSRRTYERCKEQHSSSVHVPSEFDEANDYVVRDPANAADFHIGSSLVSHEGQLSTNNYPDARSSQIFETIQESLSGRSSPAKETDSIDSNEEQETFDRMSRKFETSKSTGKKVNKEDNNDDNKLKQNVLDSGSDLEYVPVDNAKERKTVMRTLRMEASSDVNSSKTAASESSDNTPHQRIKLNPSGLSDISMPASTVGDAARKGSASESEDDERILDVALSEEISISDLIDEWIEVVLRKNIRGISEEFVALCSKTKPSRKDCSISLANKNSGLNRYQNVLCLNNSRVKLINHPSGNDYIHANYVGTPFSGRRFICTQAPLDSTIYDFWFMIVQEKIEYIIMLTNFVEKGYIKSALYFPFDVNKTGNYNGVIVKCLSCERRLDFECEVWERSLAVKFPGEKSVIVAHFHWTDWPDHGIPNSYSCPLYLLEMVRMSPSPIVLHCSAGIGRTGCLVLIEVVLEKLLCRQSCTEMDSILMKLRKQRAGLVQNDTVRIF</sequence>
<dbReference type="WBParaSite" id="sdigi.contig102.g4355.t1">
    <property type="protein sequence ID" value="sdigi.contig102.g4355.t1"/>
    <property type="gene ID" value="sdigi.contig102.g4355"/>
</dbReference>
<evidence type="ECO:0000313" key="8">
    <source>
        <dbReference type="WBParaSite" id="sdigi.contig102.g4355.t1"/>
    </source>
</evidence>
<keyword evidence="2" id="KW-0963">Cytoplasm</keyword>
<evidence type="ECO:0000259" key="4">
    <source>
        <dbReference type="PROSITE" id="PS50003"/>
    </source>
</evidence>
<dbReference type="PANTHER" id="PTHR46163:SF1">
    <property type="entry name" value="PROTEIN-TYROSINE PHOSPHATASE"/>
    <property type="match status" value="1"/>
</dbReference>
<feature type="domain" description="PH" evidence="4">
    <location>
        <begin position="15"/>
        <end position="119"/>
    </location>
</feature>
<feature type="compositionally biased region" description="Polar residues" evidence="3">
    <location>
        <begin position="515"/>
        <end position="531"/>
    </location>
</feature>
<dbReference type="InterPro" id="IPR003595">
    <property type="entry name" value="Tyr_Pase_cat"/>
</dbReference>
<feature type="region of interest" description="Disordered" evidence="3">
    <location>
        <begin position="895"/>
        <end position="965"/>
    </location>
</feature>
<feature type="compositionally biased region" description="Polar residues" evidence="3">
    <location>
        <begin position="478"/>
        <end position="488"/>
    </location>
</feature>
<feature type="compositionally biased region" description="Polar residues" evidence="3">
    <location>
        <begin position="983"/>
        <end position="1001"/>
    </location>
</feature>
<evidence type="ECO:0000259" key="6">
    <source>
        <dbReference type="PROSITE" id="PS50056"/>
    </source>
</evidence>
<evidence type="ECO:0000313" key="7">
    <source>
        <dbReference type="Proteomes" id="UP000887581"/>
    </source>
</evidence>
<evidence type="ECO:0000256" key="3">
    <source>
        <dbReference type="SAM" id="MobiDB-lite"/>
    </source>
</evidence>
<dbReference type="InterPro" id="IPR016130">
    <property type="entry name" value="Tyr_Pase_AS"/>
</dbReference>
<comment type="subcellular location">
    <subcellularLocation>
        <location evidence="1">Cytoplasm</location>
    </subcellularLocation>
</comment>
<protein>
    <submittedName>
        <fullName evidence="8">Protein-tyrosine-phosphatase</fullName>
    </submittedName>
</protein>
<dbReference type="SUPFAM" id="SSF50729">
    <property type="entry name" value="PH domain-like"/>
    <property type="match status" value="2"/>
</dbReference>
<dbReference type="InterPro" id="IPR000242">
    <property type="entry name" value="PTP_cat"/>
</dbReference>
<dbReference type="InterPro" id="IPR011993">
    <property type="entry name" value="PH-like_dom_sf"/>
</dbReference>